<feature type="domain" description="Solute-binding protein family 3/N-terminal" evidence="3">
    <location>
        <begin position="42"/>
        <end position="262"/>
    </location>
</feature>
<dbReference type="Pfam" id="PF00497">
    <property type="entry name" value="SBP_bac_3"/>
    <property type="match status" value="1"/>
</dbReference>
<dbReference type="SUPFAM" id="SSF53850">
    <property type="entry name" value="Periplasmic binding protein-like II"/>
    <property type="match status" value="1"/>
</dbReference>
<comment type="caution">
    <text evidence="4">The sequence shown here is derived from an EMBL/GenBank/DDBJ whole genome shotgun (WGS) entry which is preliminary data.</text>
</comment>
<evidence type="ECO:0000259" key="3">
    <source>
        <dbReference type="Pfam" id="PF00497"/>
    </source>
</evidence>
<accession>A0ABS9D9T5</accession>
<proteinExistence type="inferred from homology"/>
<sequence length="268" mass="30392">MIRILNKFSVFSTHLGCVAFCVVLLQGKSLASGSIDTAKSVIKLATGAHYSPFIDDKLPDGGWSASIVKRVLDSMKLQADIKVLPWERALKWTKEDQIFGAFPYVYSAHRAEYFLFSEPINYVPVHLYVAENSTIKTLEDVKFKRLCFPYDYSLSPIEQQIVDNFKMTINRVKDGIGCIKHVYKGWSDAGLINGYINPKKISSGDWQGKPITIFPEQLGLVPLYFVVNKVNQESKNWLVKFNDVLLQLVDSGEISTINKRYLQLLQTN</sequence>
<reference evidence="4 5" key="1">
    <citation type="submission" date="2022-01" db="EMBL/GenBank/DDBJ databases">
        <title>Paraglaciecola sp. G1-23.</title>
        <authorList>
            <person name="Jin M.S."/>
            <person name="Han D.M."/>
            <person name="Kim H.M."/>
            <person name="Jeon C.O."/>
        </authorList>
    </citation>
    <scope>NUCLEOTIDE SEQUENCE [LARGE SCALE GENOMIC DNA]</scope>
    <source>
        <strain evidence="4 5">G1-23</strain>
    </source>
</reference>
<keyword evidence="2" id="KW-0732">Signal</keyword>
<dbReference type="Gene3D" id="3.40.190.10">
    <property type="entry name" value="Periplasmic binding protein-like II"/>
    <property type="match status" value="2"/>
</dbReference>
<comment type="similarity">
    <text evidence="1">Belongs to the bacterial solute-binding protein 3 family.</text>
</comment>
<dbReference type="RefSeq" id="WP_235313830.1">
    <property type="nucleotide sequence ID" value="NZ_JAKGAS010000010.1"/>
</dbReference>
<evidence type="ECO:0000256" key="1">
    <source>
        <dbReference type="ARBA" id="ARBA00010333"/>
    </source>
</evidence>
<organism evidence="4 5">
    <name type="scientific">Paraglaciecola algarum</name>
    <dbReference type="NCBI Taxonomy" id="3050085"/>
    <lineage>
        <taxon>Bacteria</taxon>
        <taxon>Pseudomonadati</taxon>
        <taxon>Pseudomonadota</taxon>
        <taxon>Gammaproteobacteria</taxon>
        <taxon>Alteromonadales</taxon>
        <taxon>Alteromonadaceae</taxon>
        <taxon>Paraglaciecola</taxon>
    </lineage>
</organism>
<dbReference type="PANTHER" id="PTHR35936">
    <property type="entry name" value="MEMBRANE-BOUND LYTIC MUREIN TRANSGLYCOSYLASE F"/>
    <property type="match status" value="1"/>
</dbReference>
<dbReference type="InterPro" id="IPR001638">
    <property type="entry name" value="Solute-binding_3/MltF_N"/>
</dbReference>
<keyword evidence="5" id="KW-1185">Reference proteome</keyword>
<evidence type="ECO:0000313" key="4">
    <source>
        <dbReference type="EMBL" id="MCF2949728.1"/>
    </source>
</evidence>
<dbReference type="EMBL" id="JAKGAS010000010">
    <property type="protein sequence ID" value="MCF2949728.1"/>
    <property type="molecule type" value="Genomic_DNA"/>
</dbReference>
<name>A0ABS9D9T5_9ALTE</name>
<dbReference type="Proteomes" id="UP001521137">
    <property type="component" value="Unassembled WGS sequence"/>
</dbReference>
<dbReference type="PANTHER" id="PTHR35936:SF25">
    <property type="entry name" value="ABC TRANSPORTER SUBSTRATE-BINDING PROTEIN"/>
    <property type="match status" value="1"/>
</dbReference>
<evidence type="ECO:0000256" key="2">
    <source>
        <dbReference type="ARBA" id="ARBA00022729"/>
    </source>
</evidence>
<evidence type="ECO:0000313" key="5">
    <source>
        <dbReference type="Proteomes" id="UP001521137"/>
    </source>
</evidence>
<gene>
    <name evidence="4" type="ORF">L0668_16535</name>
</gene>
<protein>
    <submittedName>
        <fullName evidence="4">Transporter substrate-binding domain-containing protein</fullName>
    </submittedName>
</protein>